<dbReference type="InterPro" id="IPR052022">
    <property type="entry name" value="26kDa_periplasmic_antigen"/>
</dbReference>
<protein>
    <recommendedName>
        <fullName evidence="4">Oxidative stress defense protein</fullName>
    </recommendedName>
</protein>
<feature type="transmembrane region" description="Helical" evidence="1">
    <location>
        <begin position="6"/>
        <end position="32"/>
    </location>
</feature>
<dbReference type="PANTHER" id="PTHR34387">
    <property type="entry name" value="SLR1258 PROTEIN"/>
    <property type="match status" value="1"/>
</dbReference>
<evidence type="ECO:0000313" key="2">
    <source>
        <dbReference type="EMBL" id="OIQ50786.1"/>
    </source>
</evidence>
<dbReference type="Gene3D" id="3.30.70.2970">
    <property type="entry name" value="Protein of unknown function (DUF541), domain 2"/>
    <property type="match status" value="1"/>
</dbReference>
<dbReference type="InterPro" id="IPR007497">
    <property type="entry name" value="SIMPL/DUF541"/>
</dbReference>
<dbReference type="PIRSF" id="PIRSF029033">
    <property type="entry name" value="UCP029033"/>
    <property type="match status" value="1"/>
</dbReference>
<organism evidence="2 3">
    <name type="scientific">Pseudodesulfovibrio hydrargyri</name>
    <dbReference type="NCBI Taxonomy" id="2125990"/>
    <lineage>
        <taxon>Bacteria</taxon>
        <taxon>Pseudomonadati</taxon>
        <taxon>Thermodesulfobacteriota</taxon>
        <taxon>Desulfovibrionia</taxon>
        <taxon>Desulfovibrionales</taxon>
        <taxon>Desulfovibrionaceae</taxon>
    </lineage>
</organism>
<comment type="caution">
    <text evidence="2">The sequence shown here is derived from an EMBL/GenBank/DDBJ whole genome shotgun (WGS) entry which is preliminary data.</text>
</comment>
<gene>
    <name evidence="2" type="ORF">BerOc1_02728</name>
</gene>
<dbReference type="EMBL" id="LKAQ01000004">
    <property type="protein sequence ID" value="OIQ50786.1"/>
    <property type="molecule type" value="Genomic_DNA"/>
</dbReference>
<evidence type="ECO:0000313" key="3">
    <source>
        <dbReference type="Proteomes" id="UP000181901"/>
    </source>
</evidence>
<dbReference type="PROSITE" id="PS51257">
    <property type="entry name" value="PROKAR_LIPOPROTEIN"/>
    <property type="match status" value="1"/>
</dbReference>
<dbReference type="InterPro" id="IPR016907">
    <property type="entry name" value="UCP029033"/>
</dbReference>
<dbReference type="Pfam" id="PF04402">
    <property type="entry name" value="SIMPL"/>
    <property type="match status" value="1"/>
</dbReference>
<dbReference type="OrthoDB" id="9806540at2"/>
<accession>A0A1J5MXU0</accession>
<reference evidence="2 3" key="1">
    <citation type="submission" date="2015-09" db="EMBL/GenBank/DDBJ databases">
        <title>Genome of Desulfovibrio dechloracetivorans BerOc1, a mercury methylating strain isolated from highly hydrocarbons and metals contaminated coastal sediments.</title>
        <authorList>
            <person name="Goni Urriza M."/>
            <person name="Gassie C."/>
            <person name="Bouchez O."/>
            <person name="Klopp C."/>
            <person name="Ranchou-Peyruse A."/>
            <person name="Remy G."/>
        </authorList>
    </citation>
    <scope>NUCLEOTIDE SEQUENCE [LARGE SCALE GENOMIC DNA]</scope>
    <source>
        <strain evidence="2 3">BerOc1</strain>
    </source>
</reference>
<keyword evidence="3" id="KW-1185">Reference proteome</keyword>
<dbReference type="GO" id="GO:0006974">
    <property type="term" value="P:DNA damage response"/>
    <property type="evidence" value="ECO:0007669"/>
    <property type="project" value="TreeGrafter"/>
</dbReference>
<keyword evidence="1" id="KW-1133">Transmembrane helix</keyword>
<name>A0A1J5MXU0_9BACT</name>
<keyword evidence="1" id="KW-0472">Membrane</keyword>
<keyword evidence="1" id="KW-0812">Transmembrane</keyword>
<proteinExistence type="predicted"/>
<sequence>MENRPLVPSLLTGIILAVGFVAGCWVLAGALVDFKAMDRYVSVKGLAEREVPADLAMWPISFSVAADTLPDLDAALAASRKEVLAFLNEQGLGQAEIMNAAPRVQENQYNSPNQRPTHRYTAQAVVTVRSNDIAKVKQGMSVAGELVSRGVLLVQNYEFRPTFAFTGLNGIKPDMIAEATRNARDAARQFAEDSGSRVGGIRRASQGYFSLQDRDQYTPEIKKVRVVTSVDYFLED</sequence>
<evidence type="ECO:0000256" key="1">
    <source>
        <dbReference type="SAM" id="Phobius"/>
    </source>
</evidence>
<dbReference type="Proteomes" id="UP000181901">
    <property type="component" value="Unassembled WGS sequence"/>
</dbReference>
<evidence type="ECO:0008006" key="4">
    <source>
        <dbReference type="Google" id="ProtNLM"/>
    </source>
</evidence>
<dbReference type="AlphaFoldDB" id="A0A1J5MXU0"/>
<dbReference type="PANTHER" id="PTHR34387:SF2">
    <property type="entry name" value="SLR1258 PROTEIN"/>
    <property type="match status" value="1"/>
</dbReference>
<dbReference type="RefSeq" id="WP_071546195.1">
    <property type="nucleotide sequence ID" value="NZ_LKAQ01000004.1"/>
</dbReference>